<protein>
    <submittedName>
        <fullName evidence="1">Uncharacterized protein</fullName>
    </submittedName>
</protein>
<gene>
    <name evidence="1" type="ORF">KBTEX_02204</name>
</gene>
<reference evidence="1" key="1">
    <citation type="submission" date="2019-06" db="EMBL/GenBank/DDBJ databases">
        <authorList>
            <person name="Murdoch R.W."/>
            <person name="Fathepure B."/>
        </authorList>
    </citation>
    <scope>NUCLEOTIDE SEQUENCE</scope>
</reference>
<evidence type="ECO:0000313" key="1">
    <source>
        <dbReference type="EMBL" id="QEA05876.1"/>
    </source>
</evidence>
<dbReference type="AlphaFoldDB" id="A0A5B8RB15"/>
<sequence length="106" mass="11279">MPRSTGRDPGAAVSTNPMSTISTWSSVMWMTSASGPRARRGGKSWPDVQEPPVARAVAEAGVGDLLARSLPDGGGAVLPLIGTKPQKCPGIRFRRPLGRIRRNFLQ</sequence>
<organism evidence="1">
    <name type="scientific">uncultured organism</name>
    <dbReference type="NCBI Taxonomy" id="155900"/>
    <lineage>
        <taxon>unclassified sequences</taxon>
        <taxon>environmental samples</taxon>
    </lineage>
</organism>
<proteinExistence type="predicted"/>
<name>A0A5B8RB15_9ZZZZ</name>
<dbReference type="EMBL" id="MN079114">
    <property type="protein sequence ID" value="QEA05876.1"/>
    <property type="molecule type" value="Genomic_DNA"/>
</dbReference>
<accession>A0A5B8RB15</accession>